<evidence type="ECO:0000313" key="6">
    <source>
        <dbReference type="Proteomes" id="UP000616595"/>
    </source>
</evidence>
<proteinExistence type="inferred from homology"/>
<dbReference type="AlphaFoldDB" id="A0A923HTH3"/>
<dbReference type="InterPro" id="IPR018193">
    <property type="entry name" value="Glyc_kinase_flavodox-like_fold"/>
</dbReference>
<dbReference type="Gene3D" id="3.40.50.10350">
    <property type="entry name" value="Glycerate kinase, domain 1"/>
    <property type="match status" value="1"/>
</dbReference>
<dbReference type="EC" id="2.7.1.-" evidence="5"/>
<dbReference type="InterPro" id="IPR004381">
    <property type="entry name" value="Glycerate_kinase"/>
</dbReference>
<dbReference type="InterPro" id="IPR036129">
    <property type="entry name" value="Glycerate_kinase_sf"/>
</dbReference>
<keyword evidence="6" id="KW-1185">Reference proteome</keyword>
<reference evidence="5" key="2">
    <citation type="submission" date="2020-10" db="EMBL/GenBank/DDBJ databases">
        <title>Comparative genomics of the Acetobacterium genus.</title>
        <authorList>
            <person name="Marshall C."/>
            <person name="May H."/>
            <person name="Norman S."/>
        </authorList>
    </citation>
    <scope>NUCLEOTIDE SEQUENCE</scope>
    <source>
        <strain evidence="5">DER-2019</strain>
    </source>
</reference>
<dbReference type="InterPro" id="IPR018197">
    <property type="entry name" value="Glycerate_kinase_RE-like"/>
</dbReference>
<dbReference type="EMBL" id="WJBD01000008">
    <property type="protein sequence ID" value="MBC3888344.1"/>
    <property type="molecule type" value="Genomic_DNA"/>
</dbReference>
<name>A0A923HTH3_9FIRM</name>
<dbReference type="RefSeq" id="WP_148567800.1">
    <property type="nucleotide sequence ID" value="NZ_RXYA01000012.1"/>
</dbReference>
<dbReference type="PANTHER" id="PTHR21599">
    <property type="entry name" value="GLYCERATE KINASE"/>
    <property type="match status" value="1"/>
</dbReference>
<dbReference type="Proteomes" id="UP000616595">
    <property type="component" value="Unassembled WGS sequence"/>
</dbReference>
<accession>A0A923HTH3</accession>
<evidence type="ECO:0000313" key="5">
    <source>
        <dbReference type="EMBL" id="MBC3888344.1"/>
    </source>
</evidence>
<evidence type="ECO:0000256" key="2">
    <source>
        <dbReference type="ARBA" id="ARBA00022679"/>
    </source>
</evidence>
<dbReference type="PIRSF" id="PIRSF006078">
    <property type="entry name" value="GlxK"/>
    <property type="match status" value="1"/>
</dbReference>
<dbReference type="SUPFAM" id="SSF110738">
    <property type="entry name" value="Glycerate kinase I"/>
    <property type="match status" value="1"/>
</dbReference>
<comment type="caution">
    <text evidence="5">The sequence shown here is derived from an EMBL/GenBank/DDBJ whole genome shotgun (WGS) entry which is preliminary data.</text>
</comment>
<dbReference type="Gene3D" id="3.90.1510.10">
    <property type="entry name" value="Glycerate kinase, domain 2"/>
    <property type="match status" value="1"/>
</dbReference>
<reference evidence="5" key="1">
    <citation type="submission" date="2019-10" db="EMBL/GenBank/DDBJ databases">
        <authorList>
            <person name="Ross D.E."/>
            <person name="Gulliver D."/>
        </authorList>
    </citation>
    <scope>NUCLEOTIDE SEQUENCE</scope>
    <source>
        <strain evidence="5">DER-2019</strain>
    </source>
</reference>
<dbReference type="GO" id="GO:0031388">
    <property type="term" value="P:organic acid phosphorylation"/>
    <property type="evidence" value="ECO:0007669"/>
    <property type="project" value="UniProtKB-UniRule"/>
</dbReference>
<evidence type="ECO:0000256" key="4">
    <source>
        <dbReference type="PIRNR" id="PIRNR006078"/>
    </source>
</evidence>
<dbReference type="NCBIfam" id="TIGR00045">
    <property type="entry name" value="glycerate kinase"/>
    <property type="match status" value="1"/>
</dbReference>
<organism evidence="5 6">
    <name type="scientific">Acetobacterium paludosum</name>
    <dbReference type="NCBI Taxonomy" id="52693"/>
    <lineage>
        <taxon>Bacteria</taxon>
        <taxon>Bacillati</taxon>
        <taxon>Bacillota</taxon>
        <taxon>Clostridia</taxon>
        <taxon>Eubacteriales</taxon>
        <taxon>Eubacteriaceae</taxon>
        <taxon>Acetobacterium</taxon>
    </lineage>
</organism>
<comment type="similarity">
    <text evidence="1 4">Belongs to the glycerate kinase type-1 family.</text>
</comment>
<sequence>MRIVIAPDSFKGSLSAAEVCNIAESAILKIMPTTEIIKIPISDGGEGLVDVLVKHRSGEIVKIKAKDPLFREIMVEYGILNGEIAVIEMATASGLPLIKPEEHNPLITSTYGTGEMIVDAVINRGCRKIILGIGGSATIDGGLGVASAMGIRFYDRDKQLLTPSGENLSQVMTIDTRQVDARFQGVEITIACDVENILCGHLGSAAVYGPQKGADEKMVAFLDQGLHVFGQLLEQQSGKKLMDLKGIGAAGGMALPLVAFFNAELKSGLDIVLDETGFETAIKDADMIITGEGKTDSQSMMGKVISGVGKRGKKQHIPVIVISGALEEGYEKTYDCGVTAAFAMFKNDRGLEWHMENAPQLLDEIISNLFRFLLNICMIP</sequence>
<evidence type="ECO:0000256" key="3">
    <source>
        <dbReference type="ARBA" id="ARBA00022777"/>
    </source>
</evidence>
<keyword evidence="3 4" id="KW-0418">Kinase</keyword>
<dbReference type="Pfam" id="PF02595">
    <property type="entry name" value="Gly_kinase"/>
    <property type="match status" value="1"/>
</dbReference>
<dbReference type="OrthoDB" id="9774290at2"/>
<dbReference type="PANTHER" id="PTHR21599:SF0">
    <property type="entry name" value="GLYCERATE KINASE"/>
    <property type="match status" value="1"/>
</dbReference>
<evidence type="ECO:0000256" key="1">
    <source>
        <dbReference type="ARBA" id="ARBA00006284"/>
    </source>
</evidence>
<keyword evidence="2 4" id="KW-0808">Transferase</keyword>
<dbReference type="GO" id="GO:0008887">
    <property type="term" value="F:glycerate kinase activity"/>
    <property type="evidence" value="ECO:0007669"/>
    <property type="project" value="UniProtKB-UniRule"/>
</dbReference>
<protein>
    <submittedName>
        <fullName evidence="5">Glycerate kinase</fullName>
        <ecNumber evidence="5">2.7.1.-</ecNumber>
    </submittedName>
</protein>
<gene>
    <name evidence="5" type="ORF">GH810_08480</name>
</gene>